<dbReference type="SMR" id="A0A7I8XEC7"/>
<keyword evidence="5" id="KW-1185">Reference proteome</keyword>
<evidence type="ECO:0000313" key="4">
    <source>
        <dbReference type="EMBL" id="CAD5225084.1"/>
    </source>
</evidence>
<dbReference type="PANTHER" id="PTHR14119">
    <property type="entry name" value="HYDROLASE"/>
    <property type="match status" value="1"/>
</dbReference>
<comment type="caution">
    <text evidence="4">The sequence shown here is derived from an EMBL/GenBank/DDBJ whole genome shotgun (WGS) entry which is preliminary data.</text>
</comment>
<name>A0A7I8XEC7_BURXY</name>
<organism evidence="4 5">
    <name type="scientific">Bursaphelenchus xylophilus</name>
    <name type="common">Pinewood nematode worm</name>
    <name type="synonym">Aphelenchoides xylophilus</name>
    <dbReference type="NCBI Taxonomy" id="6326"/>
    <lineage>
        <taxon>Eukaryota</taxon>
        <taxon>Metazoa</taxon>
        <taxon>Ecdysozoa</taxon>
        <taxon>Nematoda</taxon>
        <taxon>Chromadorea</taxon>
        <taxon>Rhabditida</taxon>
        <taxon>Tylenchina</taxon>
        <taxon>Tylenchomorpha</taxon>
        <taxon>Aphelenchoidea</taxon>
        <taxon>Aphelenchoididae</taxon>
        <taxon>Bursaphelenchus</taxon>
    </lineage>
</organism>
<accession>A0A7I8XEC7</accession>
<dbReference type="Proteomes" id="UP000659654">
    <property type="component" value="Unassembled WGS sequence"/>
</dbReference>
<dbReference type="EMBL" id="CAJFDI010000004">
    <property type="protein sequence ID" value="CAD5225084.1"/>
    <property type="molecule type" value="Genomic_DNA"/>
</dbReference>
<dbReference type="InterPro" id="IPR036380">
    <property type="entry name" value="Isochorismatase-like_sf"/>
</dbReference>
<dbReference type="Proteomes" id="UP000582659">
    <property type="component" value="Unassembled WGS sequence"/>
</dbReference>
<evidence type="ECO:0000259" key="3">
    <source>
        <dbReference type="Pfam" id="PF00857"/>
    </source>
</evidence>
<evidence type="ECO:0000256" key="1">
    <source>
        <dbReference type="ARBA" id="ARBA00006336"/>
    </source>
</evidence>
<feature type="domain" description="Isochorismatase-like" evidence="3">
    <location>
        <begin position="16"/>
        <end position="163"/>
    </location>
</feature>
<gene>
    <name evidence="4" type="ORF">BXYJ_LOCUS8367</name>
</gene>
<dbReference type="SUPFAM" id="SSF52499">
    <property type="entry name" value="Isochorismatase-like hydrolases"/>
    <property type="match status" value="1"/>
</dbReference>
<dbReference type="AlphaFoldDB" id="A0A7I8XEC7"/>
<comment type="similarity">
    <text evidence="1">Belongs to the isochorismatase family.</text>
</comment>
<dbReference type="OrthoDB" id="269496at2759"/>
<dbReference type="PANTHER" id="PTHR14119:SF17">
    <property type="entry name" value="ISOCHORISMATASE DOMAIN-CONTAINING PROTEIN 1"/>
    <property type="match status" value="1"/>
</dbReference>
<dbReference type="InterPro" id="IPR000868">
    <property type="entry name" value="Isochorismatase-like_dom"/>
</dbReference>
<evidence type="ECO:0000256" key="2">
    <source>
        <dbReference type="ARBA" id="ARBA00040688"/>
    </source>
</evidence>
<proteinExistence type="inferred from homology"/>
<protein>
    <recommendedName>
        <fullName evidence="2">Isochorismatase domain-containing protein 1</fullName>
    </recommendedName>
</protein>
<dbReference type="Gene3D" id="3.40.50.850">
    <property type="entry name" value="Isochorismatase-like"/>
    <property type="match status" value="1"/>
</dbReference>
<reference evidence="4" key="1">
    <citation type="submission" date="2020-09" db="EMBL/GenBank/DDBJ databases">
        <authorList>
            <person name="Kikuchi T."/>
        </authorList>
    </citation>
    <scope>NUCLEOTIDE SEQUENCE</scope>
    <source>
        <strain evidence="4">Ka4C1</strain>
    </source>
</reference>
<dbReference type="InterPro" id="IPR050993">
    <property type="entry name" value="Isochorismatase_domain"/>
</dbReference>
<sequence>MSTSKAHLQKLRPAETALFVCDLQESSRGAIQYFSEIVQVAKRLIEGANILNMQILATGHWPDQERQTVCELELEKFGVELVEKTKFSMCVPLIGEKLKPTVKSVIICGTEAHACVLQSVLDLLSSGYQVHVVVDATSSRGAPDRFFSFRQMEQAGAVLTTSECALLGLIGTSDHPKFEEIRELVKESAPDTGLLQCHL</sequence>
<evidence type="ECO:0000313" key="5">
    <source>
        <dbReference type="Proteomes" id="UP000659654"/>
    </source>
</evidence>
<dbReference type="Pfam" id="PF00857">
    <property type="entry name" value="Isochorismatase"/>
    <property type="match status" value="1"/>
</dbReference>
<dbReference type="EMBL" id="CAJFCV020000004">
    <property type="protein sequence ID" value="CAG9114090.1"/>
    <property type="molecule type" value="Genomic_DNA"/>
</dbReference>